<keyword evidence="3" id="KW-1185">Reference proteome</keyword>
<dbReference type="PATRIC" id="fig|336566.3.peg.1114"/>
<dbReference type="OrthoDB" id="9787933at2"/>
<protein>
    <submittedName>
        <fullName evidence="2">Carboxymethylenebutenolidase</fullName>
    </submittedName>
</protein>
<dbReference type="GO" id="GO:0016787">
    <property type="term" value="F:hydrolase activity"/>
    <property type="evidence" value="ECO:0007669"/>
    <property type="project" value="InterPro"/>
</dbReference>
<dbReference type="SUPFAM" id="SSF53474">
    <property type="entry name" value="alpha/beta-Hydrolases"/>
    <property type="match status" value="1"/>
</dbReference>
<proteinExistence type="predicted"/>
<accession>A0A0R0DH93</accession>
<reference evidence="2 3" key="1">
    <citation type="submission" date="2015-05" db="EMBL/GenBank/DDBJ databases">
        <title>Genome sequencing and analysis of members of genus Stenotrophomonas.</title>
        <authorList>
            <person name="Patil P.P."/>
            <person name="Midha S."/>
            <person name="Patil P.B."/>
        </authorList>
    </citation>
    <scope>NUCLEOTIDE SEQUENCE [LARGE SCALE GENOMIC DNA]</scope>
    <source>
        <strain evidence="2 3">DSM 24757</strain>
    </source>
</reference>
<evidence type="ECO:0000259" key="1">
    <source>
        <dbReference type="Pfam" id="PF01738"/>
    </source>
</evidence>
<dbReference type="InterPro" id="IPR029058">
    <property type="entry name" value="AB_hydrolase_fold"/>
</dbReference>
<dbReference type="PANTHER" id="PTHR46623">
    <property type="entry name" value="CARBOXYMETHYLENEBUTENOLIDASE-RELATED"/>
    <property type="match status" value="1"/>
</dbReference>
<dbReference type="InterPro" id="IPR051049">
    <property type="entry name" value="Dienelactone_hydrolase-like"/>
</dbReference>
<dbReference type="Proteomes" id="UP000050956">
    <property type="component" value="Unassembled WGS sequence"/>
</dbReference>
<sequence>MSRWIELSTPHGVVHAWEQLPLGTPRGALVIIQEIYGVNAHMRAVCTRASMAGYAVLAPAFFDLVSAPGTELDYSPDDTVRGKALVDELGLERALDVVDSAATYLRKYGKVGTSGYCWGGTVAMLAAQRLGLPSASYYGARNAPLLDAPFKAPCIFHFGLLDASIPADVVALHREKQPAMPVYVYPADHAFNREVGRNYHAPSADLARDRTLAFFSEKLK</sequence>
<dbReference type="EMBL" id="LDJM01000021">
    <property type="protein sequence ID" value="KRG76760.1"/>
    <property type="molecule type" value="Genomic_DNA"/>
</dbReference>
<name>A0A0R0DH93_9GAMM</name>
<dbReference type="RefSeq" id="WP_057637879.1">
    <property type="nucleotide sequence ID" value="NZ_LDJM01000021.1"/>
</dbReference>
<comment type="caution">
    <text evidence="2">The sequence shown here is derived from an EMBL/GenBank/DDBJ whole genome shotgun (WGS) entry which is preliminary data.</text>
</comment>
<dbReference type="Pfam" id="PF01738">
    <property type="entry name" value="DLH"/>
    <property type="match status" value="1"/>
</dbReference>
<evidence type="ECO:0000313" key="2">
    <source>
        <dbReference type="EMBL" id="KRG76760.1"/>
    </source>
</evidence>
<dbReference type="PANTHER" id="PTHR46623:SF6">
    <property type="entry name" value="ALPHA_BETA-HYDROLASES SUPERFAMILY PROTEIN"/>
    <property type="match status" value="1"/>
</dbReference>
<organism evidence="2 3">
    <name type="scientific">Stenotrophomonas ginsengisoli</name>
    <dbReference type="NCBI Taxonomy" id="336566"/>
    <lineage>
        <taxon>Bacteria</taxon>
        <taxon>Pseudomonadati</taxon>
        <taxon>Pseudomonadota</taxon>
        <taxon>Gammaproteobacteria</taxon>
        <taxon>Lysobacterales</taxon>
        <taxon>Lysobacteraceae</taxon>
        <taxon>Stenotrophomonas</taxon>
    </lineage>
</organism>
<dbReference type="STRING" id="336566.ABB30_08515"/>
<gene>
    <name evidence="2" type="ORF">ABB30_08515</name>
</gene>
<evidence type="ECO:0000313" key="3">
    <source>
        <dbReference type="Proteomes" id="UP000050956"/>
    </source>
</evidence>
<feature type="domain" description="Dienelactone hydrolase" evidence="1">
    <location>
        <begin position="24"/>
        <end position="217"/>
    </location>
</feature>
<dbReference type="AlphaFoldDB" id="A0A0R0DH93"/>
<dbReference type="InterPro" id="IPR002925">
    <property type="entry name" value="Dienelactn_hydro"/>
</dbReference>
<dbReference type="Gene3D" id="3.40.50.1820">
    <property type="entry name" value="alpha/beta hydrolase"/>
    <property type="match status" value="1"/>
</dbReference>